<evidence type="ECO:0000259" key="7">
    <source>
        <dbReference type="PROSITE" id="PS51379"/>
    </source>
</evidence>
<dbReference type="GO" id="GO:0009055">
    <property type="term" value="F:electron transfer activity"/>
    <property type="evidence" value="ECO:0007669"/>
    <property type="project" value="UniProtKB-UniRule"/>
</dbReference>
<comment type="function">
    <text evidence="6">Ferredoxins are iron-sulfur proteins that transfer electrons in a wide variety of metabolic reactions.</text>
</comment>
<protein>
    <recommendedName>
        <fullName evidence="6">Ferredoxin</fullName>
    </recommendedName>
</protein>
<evidence type="ECO:0000313" key="8">
    <source>
        <dbReference type="EMBL" id="HJB12614.1"/>
    </source>
</evidence>
<evidence type="ECO:0000256" key="5">
    <source>
        <dbReference type="ARBA" id="ARBA00023014"/>
    </source>
</evidence>
<evidence type="ECO:0000256" key="1">
    <source>
        <dbReference type="ARBA" id="ARBA00022448"/>
    </source>
</evidence>
<dbReference type="Proteomes" id="UP000823824">
    <property type="component" value="Unassembled WGS sequence"/>
</dbReference>
<evidence type="ECO:0000256" key="2">
    <source>
        <dbReference type="ARBA" id="ARBA00022723"/>
    </source>
</evidence>
<organism evidence="8 9">
    <name type="scientific">Candidatus Oscillibacter excrementigallinarum</name>
    <dbReference type="NCBI Taxonomy" id="2838716"/>
    <lineage>
        <taxon>Bacteria</taxon>
        <taxon>Bacillati</taxon>
        <taxon>Bacillota</taxon>
        <taxon>Clostridia</taxon>
        <taxon>Eubacteriales</taxon>
        <taxon>Oscillospiraceae</taxon>
        <taxon>Oscillibacter</taxon>
    </lineage>
</organism>
<dbReference type="PANTHER" id="PTHR36923:SF3">
    <property type="entry name" value="FERREDOXIN"/>
    <property type="match status" value="1"/>
</dbReference>
<dbReference type="Gene3D" id="3.30.70.20">
    <property type="match status" value="1"/>
</dbReference>
<evidence type="ECO:0000313" key="9">
    <source>
        <dbReference type="Proteomes" id="UP000823824"/>
    </source>
</evidence>
<dbReference type="PRINTS" id="PR00352">
    <property type="entry name" value="3FE4SFRDOXIN"/>
</dbReference>
<dbReference type="GO" id="GO:0005506">
    <property type="term" value="F:iron ion binding"/>
    <property type="evidence" value="ECO:0007669"/>
    <property type="project" value="UniProtKB-UniRule"/>
</dbReference>
<dbReference type="EMBL" id="DWZJ01000021">
    <property type="protein sequence ID" value="HJB12614.1"/>
    <property type="molecule type" value="Genomic_DNA"/>
</dbReference>
<dbReference type="InterPro" id="IPR001080">
    <property type="entry name" value="3Fe4S_ferredoxin"/>
</dbReference>
<sequence>MTVSVDGTRCIGCGMCAAAVPAVFQIQGRVSVVRTQPRTAAEEAGAFGAANGCPVNAIKARRS</sequence>
<gene>
    <name evidence="8" type="ORF">H9787_02730</name>
</gene>
<dbReference type="SUPFAM" id="SSF54862">
    <property type="entry name" value="4Fe-4S ferredoxins"/>
    <property type="match status" value="1"/>
</dbReference>
<name>A0A9D2LHB6_9FIRM</name>
<reference evidence="8" key="1">
    <citation type="journal article" date="2021" name="PeerJ">
        <title>Extensive microbial diversity within the chicken gut microbiome revealed by metagenomics and culture.</title>
        <authorList>
            <person name="Gilroy R."/>
            <person name="Ravi A."/>
            <person name="Getino M."/>
            <person name="Pursley I."/>
            <person name="Horton D.L."/>
            <person name="Alikhan N.F."/>
            <person name="Baker D."/>
            <person name="Gharbi K."/>
            <person name="Hall N."/>
            <person name="Watson M."/>
            <person name="Adriaenssens E.M."/>
            <person name="Foster-Nyarko E."/>
            <person name="Jarju S."/>
            <person name="Secka A."/>
            <person name="Antonio M."/>
            <person name="Oren A."/>
            <person name="Chaudhuri R.R."/>
            <person name="La Ragione R."/>
            <person name="Hildebrand F."/>
            <person name="Pallen M.J."/>
        </authorList>
    </citation>
    <scope>NUCLEOTIDE SEQUENCE</scope>
    <source>
        <strain evidence="8">ChiBcec18-1249</strain>
    </source>
</reference>
<keyword evidence="5 6" id="KW-0411">Iron-sulfur</keyword>
<reference evidence="8" key="2">
    <citation type="submission" date="2021-04" db="EMBL/GenBank/DDBJ databases">
        <authorList>
            <person name="Gilroy R."/>
        </authorList>
    </citation>
    <scope>NUCLEOTIDE SEQUENCE</scope>
    <source>
        <strain evidence="8">ChiBcec18-1249</strain>
    </source>
</reference>
<keyword evidence="2 6" id="KW-0479">Metal-binding</keyword>
<accession>A0A9D2LHB6</accession>
<proteinExistence type="predicted"/>
<dbReference type="PANTHER" id="PTHR36923">
    <property type="entry name" value="FERREDOXIN"/>
    <property type="match status" value="1"/>
</dbReference>
<feature type="domain" description="4Fe-4S ferredoxin-type" evidence="7">
    <location>
        <begin position="1"/>
        <end position="29"/>
    </location>
</feature>
<evidence type="ECO:0000256" key="4">
    <source>
        <dbReference type="ARBA" id="ARBA00023004"/>
    </source>
</evidence>
<dbReference type="PROSITE" id="PS51379">
    <property type="entry name" value="4FE4S_FER_2"/>
    <property type="match status" value="1"/>
</dbReference>
<keyword evidence="3 6" id="KW-0249">Electron transport</keyword>
<dbReference type="InterPro" id="IPR017896">
    <property type="entry name" value="4Fe4S_Fe-S-bd"/>
</dbReference>
<dbReference type="GO" id="GO:0051536">
    <property type="term" value="F:iron-sulfur cluster binding"/>
    <property type="evidence" value="ECO:0007669"/>
    <property type="project" value="UniProtKB-KW"/>
</dbReference>
<dbReference type="Pfam" id="PF13370">
    <property type="entry name" value="Fer4_13"/>
    <property type="match status" value="1"/>
</dbReference>
<keyword evidence="1 6" id="KW-0813">Transport</keyword>
<keyword evidence="4 6" id="KW-0408">Iron</keyword>
<dbReference type="InterPro" id="IPR051269">
    <property type="entry name" value="Fe-S_cluster_ET"/>
</dbReference>
<evidence type="ECO:0000256" key="3">
    <source>
        <dbReference type="ARBA" id="ARBA00022982"/>
    </source>
</evidence>
<evidence type="ECO:0000256" key="6">
    <source>
        <dbReference type="RuleBase" id="RU368020"/>
    </source>
</evidence>
<comment type="caution">
    <text evidence="8">The sequence shown here is derived from an EMBL/GenBank/DDBJ whole genome shotgun (WGS) entry which is preliminary data.</text>
</comment>
<dbReference type="AlphaFoldDB" id="A0A9D2LHB6"/>